<reference evidence="2" key="1">
    <citation type="submission" date="2022-05" db="EMBL/GenBank/DDBJ databases">
        <title>Impact of host demography and evolutionary history on endosymbiont molecular evolution: a test in carpenter ants (Genus Camponotus) and their Blochmannia endosymbionts.</title>
        <authorList>
            <person name="Manthey J.D."/>
            <person name="Giron J.C."/>
            <person name="Hruska J.P."/>
        </authorList>
    </citation>
    <scope>NUCLEOTIDE SEQUENCE</scope>
    <source>
        <strain evidence="2">C-006</strain>
    </source>
</reference>
<gene>
    <name evidence="2" type="primary">sufD</name>
    <name evidence="2" type="ORF">M9405_01730</name>
</gene>
<name>A0ABY4SV38_9ENTR</name>
<accession>A0ABY4SV38</accession>
<dbReference type="InterPro" id="IPR037284">
    <property type="entry name" value="SUF_FeS_clus_asmbl_SufBD_sf"/>
</dbReference>
<evidence type="ECO:0000313" key="2">
    <source>
        <dbReference type="EMBL" id="URJ24870.1"/>
    </source>
</evidence>
<protein>
    <submittedName>
        <fullName evidence="2">Fe-S cluster assembly protein SufD</fullName>
    </submittedName>
</protein>
<dbReference type="NCBIfam" id="NF008194">
    <property type="entry name" value="PRK10948.1"/>
    <property type="match status" value="1"/>
</dbReference>
<organism evidence="2 3">
    <name type="scientific">Candidatus Blochmannia ocreatus</name>
    <name type="common">nom. nud.</name>
    <dbReference type="NCBI Taxonomy" id="251538"/>
    <lineage>
        <taxon>Bacteria</taxon>
        <taxon>Pseudomonadati</taxon>
        <taxon>Pseudomonadota</taxon>
        <taxon>Gammaproteobacteria</taxon>
        <taxon>Enterobacterales</taxon>
        <taxon>Enterobacteriaceae</taxon>
        <taxon>ant endosymbionts</taxon>
        <taxon>Candidatus Blochmanniella</taxon>
    </lineage>
</organism>
<proteinExistence type="predicted"/>
<keyword evidence="3" id="KW-1185">Reference proteome</keyword>
<dbReference type="RefSeq" id="WP_250222990.1">
    <property type="nucleotide sequence ID" value="NZ_CP097762.1"/>
</dbReference>
<dbReference type="EMBL" id="CP097762">
    <property type="protein sequence ID" value="URJ24870.1"/>
    <property type="molecule type" value="Genomic_DNA"/>
</dbReference>
<dbReference type="Pfam" id="PF01458">
    <property type="entry name" value="SUFBD_core"/>
    <property type="match status" value="1"/>
</dbReference>
<dbReference type="InterPro" id="IPR000825">
    <property type="entry name" value="SUF_FeS_clus_asmbl_SufBD_core"/>
</dbReference>
<dbReference type="NCBIfam" id="TIGR01981">
    <property type="entry name" value="sufD"/>
    <property type="match status" value="1"/>
</dbReference>
<evidence type="ECO:0000313" key="3">
    <source>
        <dbReference type="Proteomes" id="UP001056834"/>
    </source>
</evidence>
<sequence>MVGCPNNEDRVLNEWFKLFKQKNHTYSDIAHKYWNYIKTSKLNTLNNKNWKTNIFNELLTYNLEFSKNEKIDIAQYKKLSLPIDAYKLVFINGKFSYELSNKNIKPWIIKINHNPNRYEVHTAIKPNTFLYLTQCLSDATIHINLPPNNATTKPLYLIYITEGSNIKNQLITSHYNHYIEIDNNSKTHIIEHFVNTNSNSHFSGSYISMVVKNNATLNHIKLIFENRASYHISHNDINIGKNSQVKSNTFVILGPKLTYNNTYVKLNYPHTSVSLNNLFFLSKKDIGTINSYIEHNNQGYSLSRQLHKIIACEKSTGIFNGLIKVQPNSTQTDGKMTNNNLLLNNNATINSTPKLEIYSDNVKCSHGATIGQINNDHLFYLRTRGISQKNALKMLIYAFSVEVIELIKDDMLKSIIISKINTALKECTYDYYNISH</sequence>
<dbReference type="Proteomes" id="UP001056834">
    <property type="component" value="Chromosome"/>
</dbReference>
<feature type="domain" description="SUF system FeS cluster assembly SufBD core" evidence="1">
    <location>
        <begin position="171"/>
        <end position="399"/>
    </location>
</feature>
<dbReference type="SUPFAM" id="SSF101960">
    <property type="entry name" value="Stabilizer of iron transporter SufD"/>
    <property type="match status" value="1"/>
</dbReference>
<dbReference type="PANTHER" id="PTHR43575">
    <property type="entry name" value="PROTEIN ABCI7, CHLOROPLASTIC"/>
    <property type="match status" value="1"/>
</dbReference>
<dbReference type="InterPro" id="IPR011542">
    <property type="entry name" value="SUF_FeS_clus_asmbl_SufD"/>
</dbReference>
<dbReference type="InterPro" id="IPR055346">
    <property type="entry name" value="Fe-S_cluster_assembly_SufBD"/>
</dbReference>
<evidence type="ECO:0000259" key="1">
    <source>
        <dbReference type="Pfam" id="PF01458"/>
    </source>
</evidence>
<dbReference type="PANTHER" id="PTHR43575:SF1">
    <property type="entry name" value="PROTEIN ABCI7, CHLOROPLASTIC"/>
    <property type="match status" value="1"/>
</dbReference>